<dbReference type="AlphaFoldDB" id="A0A242JXQ5"/>
<evidence type="ECO:0000256" key="1">
    <source>
        <dbReference type="ARBA" id="ARBA00023015"/>
    </source>
</evidence>
<comment type="caution">
    <text evidence="4">The sequence shown here is derived from an EMBL/GenBank/DDBJ whole genome shotgun (WGS) entry which is preliminary data.</text>
</comment>
<evidence type="ECO:0000256" key="2">
    <source>
        <dbReference type="ARBA" id="ARBA00023163"/>
    </source>
</evidence>
<gene>
    <name evidence="4" type="ORF">A5844_001709</name>
</gene>
<accession>A0A242JXQ5</accession>
<sequence>MRELQLSFISNKPTIRLFNTLNYIERNRSFTIGELAEQNDASYRTTANDIKYLKEYFKDSALFTSTSNGYIFQEIERSLYKERKKQLLENELLFKLVEDIFYGRLERIDELAYQYNYSESAFRRLLMKCNPILNSYGLKWVSNPLTISGSEASLRKFFKDFFYEGVETPYSVLVDQRLPDLILNKVADKLSIDTYEVATGTTPTSFYYNFFITLIRVGQGCGVTIPKKILERVYEEKDFLLISSVSKEIEMVFGIHLSKEEFAWVYLVTMCDRTFNYEKFEKNFFEQFNLWPEITKMTEIFLNERKIPVNKHAQLAIFLKSFLLSIKIKDTIDPVLNKVMFDILDEFVSDNTEDYERNYRFLQGHKKTFAISETYMRDICISLTLYSDMLLDYYESSKKVYFLLEGNHLAYQSIRIKALKLFGNKHELTFVPIQSLTRDKLNAENIDLIVTNYSRYIADFINDIDYILVKDVPDEQDWSNISNQLRDWK</sequence>
<dbReference type="PANTHER" id="PTHR30185">
    <property type="entry name" value="CRYPTIC BETA-GLUCOSIDE BGL OPERON ANTITERMINATOR"/>
    <property type="match status" value="1"/>
</dbReference>
<name>A0A242JXQ5_9ENTE</name>
<keyword evidence="2" id="KW-0804">Transcription</keyword>
<evidence type="ECO:0000313" key="4">
    <source>
        <dbReference type="EMBL" id="OTP10012.1"/>
    </source>
</evidence>
<dbReference type="InterPro" id="IPR007737">
    <property type="entry name" value="Mga_HTH"/>
</dbReference>
<organism evidence="4 5">
    <name type="scientific">Candidatus Enterococcus wittei</name>
    <dbReference type="NCBI Taxonomy" id="1987383"/>
    <lineage>
        <taxon>Bacteria</taxon>
        <taxon>Bacillati</taxon>
        <taxon>Bacillota</taxon>
        <taxon>Bacilli</taxon>
        <taxon>Lactobacillales</taxon>
        <taxon>Enterococcaceae</taxon>
        <taxon>Enterococcus</taxon>
    </lineage>
</organism>
<keyword evidence="5" id="KW-1185">Reference proteome</keyword>
<dbReference type="STRING" id="1987383.A5844_001709"/>
<dbReference type="Pfam" id="PF05043">
    <property type="entry name" value="Mga"/>
    <property type="match status" value="1"/>
</dbReference>
<protein>
    <recommendedName>
        <fullName evidence="3">Mga helix-turn-helix domain-containing protein</fullName>
    </recommendedName>
</protein>
<dbReference type="RefSeq" id="WP_086284800.1">
    <property type="nucleotide sequence ID" value="NZ_NGMO01000003.1"/>
</dbReference>
<feature type="domain" description="Mga helix-turn-helix" evidence="3">
    <location>
        <begin position="85"/>
        <end position="162"/>
    </location>
</feature>
<dbReference type="PANTHER" id="PTHR30185:SF12">
    <property type="entry name" value="TRANSCRIPTIONAL REGULATOR MANR"/>
    <property type="match status" value="1"/>
</dbReference>
<dbReference type="EMBL" id="NGMO01000003">
    <property type="protein sequence ID" value="OTP10012.1"/>
    <property type="molecule type" value="Genomic_DNA"/>
</dbReference>
<dbReference type="InterPro" id="IPR050661">
    <property type="entry name" value="BglG_antiterminators"/>
</dbReference>
<dbReference type="Proteomes" id="UP000194933">
    <property type="component" value="Unassembled WGS sequence"/>
</dbReference>
<evidence type="ECO:0000259" key="3">
    <source>
        <dbReference type="Pfam" id="PF05043"/>
    </source>
</evidence>
<evidence type="ECO:0000313" key="5">
    <source>
        <dbReference type="Proteomes" id="UP000194933"/>
    </source>
</evidence>
<reference evidence="4 5" key="1">
    <citation type="submission" date="2017-05" db="EMBL/GenBank/DDBJ databases">
        <title>The Genome Sequence of Enterococcus sp. 10A9_DIV0425.</title>
        <authorList>
            <consortium name="The Broad Institute Genomics Platform"/>
            <consortium name="The Broad Institute Genomic Center for Infectious Diseases"/>
            <person name="Earl A."/>
            <person name="Manson A."/>
            <person name="Schwartman J."/>
            <person name="Gilmore M."/>
            <person name="Abouelleil A."/>
            <person name="Cao P."/>
            <person name="Chapman S."/>
            <person name="Cusick C."/>
            <person name="Shea T."/>
            <person name="Young S."/>
            <person name="Neafsey D."/>
            <person name="Nusbaum C."/>
            <person name="Birren B."/>
        </authorList>
    </citation>
    <scope>NUCLEOTIDE SEQUENCE [LARGE SCALE GENOMIC DNA]</scope>
    <source>
        <strain evidence="4 5">10A9_DIV0425</strain>
    </source>
</reference>
<proteinExistence type="predicted"/>
<keyword evidence="1" id="KW-0805">Transcription regulation</keyword>